<name>A0ABS5WFJ5_9FLAO</name>
<reference evidence="2" key="1">
    <citation type="submission" date="2023-07" db="EMBL/GenBank/DDBJ databases">
        <title>Zobellia barbeyronii sp. nov., a new marine flavobacterium, isolated from green and red algae.</title>
        <authorList>
            <person name="Nedashkovskaya O.I."/>
            <person name="Otstavnykh N."/>
            <person name="Zhukova N."/>
            <person name="Guzev K."/>
            <person name="Chausova V."/>
            <person name="Tekutyeva L."/>
            <person name="Mikhailov V."/>
            <person name="Isaeva M."/>
        </authorList>
    </citation>
    <scope>NUCLEOTIDE SEQUENCE [LARGE SCALE GENOMIC DNA]</scope>
    <source>
        <strain evidence="2">KMM 6746</strain>
    </source>
</reference>
<keyword evidence="2" id="KW-1185">Reference proteome</keyword>
<dbReference type="EMBL" id="JACATN010000004">
    <property type="protein sequence ID" value="MBT2162117.1"/>
    <property type="molecule type" value="Genomic_DNA"/>
</dbReference>
<sequence length="138" mass="15899">MLVFLMFFSVVNAQNCTLDIGGKNSETIKTIFQLNEEQIAIMETLKGELEVKTKSTEDQIEKLLAEHPQSTEEDLIKLADKYKVLQKQQLDLAYESDKELLSVFNAKQYERYLQLCNEAIRQPIKVEPKIYGIPGIEE</sequence>
<dbReference type="Proteomes" id="UP000740413">
    <property type="component" value="Unassembled WGS sequence"/>
</dbReference>
<proteinExistence type="predicted"/>
<organism evidence="1 2">
    <name type="scientific">Zobellia barbeyronii</name>
    <dbReference type="NCBI Taxonomy" id="2748009"/>
    <lineage>
        <taxon>Bacteria</taxon>
        <taxon>Pseudomonadati</taxon>
        <taxon>Bacteroidota</taxon>
        <taxon>Flavobacteriia</taxon>
        <taxon>Flavobacteriales</taxon>
        <taxon>Flavobacteriaceae</taxon>
        <taxon>Zobellia</taxon>
    </lineage>
</organism>
<gene>
    <name evidence="1" type="ORF">HW347_12650</name>
</gene>
<protein>
    <submittedName>
        <fullName evidence="1">Uncharacterized protein</fullName>
    </submittedName>
</protein>
<comment type="caution">
    <text evidence="1">The sequence shown here is derived from an EMBL/GenBank/DDBJ whole genome shotgun (WGS) entry which is preliminary data.</text>
</comment>
<dbReference type="RefSeq" id="WP_194532239.1">
    <property type="nucleotide sequence ID" value="NZ_JACATN010000004.1"/>
</dbReference>
<evidence type="ECO:0000313" key="1">
    <source>
        <dbReference type="EMBL" id="MBT2162117.1"/>
    </source>
</evidence>
<accession>A0ABS5WFJ5</accession>
<evidence type="ECO:0000313" key="2">
    <source>
        <dbReference type="Proteomes" id="UP000740413"/>
    </source>
</evidence>